<feature type="region of interest" description="Disordered" evidence="14">
    <location>
        <begin position="657"/>
        <end position="690"/>
    </location>
</feature>
<keyword evidence="8" id="KW-0677">Repeat</keyword>
<dbReference type="GO" id="GO:0015031">
    <property type="term" value="P:protein transport"/>
    <property type="evidence" value="ECO:0007669"/>
    <property type="project" value="UniProtKB-KW"/>
</dbReference>
<dbReference type="GO" id="GO:0048193">
    <property type="term" value="P:Golgi vesicle transport"/>
    <property type="evidence" value="ECO:0007669"/>
    <property type="project" value="TreeGrafter"/>
</dbReference>
<dbReference type="SMART" id="SM00750">
    <property type="entry name" value="KIND"/>
    <property type="match status" value="1"/>
</dbReference>
<evidence type="ECO:0000256" key="7">
    <source>
        <dbReference type="ARBA" id="ARBA00022490"/>
    </source>
</evidence>
<dbReference type="GO" id="GO:0030659">
    <property type="term" value="C:cytoplasmic vesicle membrane"/>
    <property type="evidence" value="ECO:0007669"/>
    <property type="project" value="UniProtKB-SubCell"/>
</dbReference>
<evidence type="ECO:0000256" key="9">
    <source>
        <dbReference type="ARBA" id="ARBA00022927"/>
    </source>
</evidence>
<dbReference type="GO" id="GO:0005886">
    <property type="term" value="C:plasma membrane"/>
    <property type="evidence" value="ECO:0007669"/>
    <property type="project" value="UniProtKB-SubCell"/>
</dbReference>
<feature type="domain" description="KIND" evidence="15">
    <location>
        <begin position="21"/>
        <end position="200"/>
    </location>
</feature>
<keyword evidence="10" id="KW-0472">Membrane</keyword>
<dbReference type="CDD" id="cd15767">
    <property type="entry name" value="FYVE_SPIR1"/>
    <property type="match status" value="1"/>
</dbReference>
<evidence type="ECO:0000313" key="16">
    <source>
        <dbReference type="Ensembl" id="ENSSANP00000017986.1"/>
    </source>
</evidence>
<dbReference type="GO" id="GO:0045010">
    <property type="term" value="P:actin nucleation"/>
    <property type="evidence" value="ECO:0007669"/>
    <property type="project" value="InterPro"/>
</dbReference>
<name>A0A671LCF9_9TELE</name>
<dbReference type="InterPro" id="IPR029905">
    <property type="entry name" value="Spir-1_FYVE-rel_dom"/>
</dbReference>
<reference evidence="16" key="2">
    <citation type="submission" date="2025-09" db="UniProtKB">
        <authorList>
            <consortium name="Ensembl"/>
        </authorList>
    </citation>
    <scope>IDENTIFICATION</scope>
</reference>
<sequence length="690" mass="78982">AIPCEEEDARLFIDSEDEDDLSLDEILHLYKQPINEEQAWAVCYQCCRSSREDSAGTGGAEHVRIYKDGSVRLHSGDRSGDKSTPSASIIAIESLGIMIYKALDYGLKENEERELSPPLEQLIDLMTNVADAESDSCADEGYAATEEDEDDRERDPAHPCRIRGYRDIIKLCALHLSTPADAPNHYQAVCRALYAETKELRSFLEKIQSTKENLRKMEGDAVDEPGRELNKLQNADWAWLWVQMMRDLRNGVKLKKVQERQYNPLPIEFQLTPYEMLMDDIRSKRYKLRKVMVNGDIPPRLKKSAHEVILEFIRSRPPLNPVAARKLKPQAERPPSLHERILEEIKSERKLRPVSPDMIRRNVSSSDGARKASSTLLLANGVSLQQKGSGGFQRKRLQAPTLAELDSSDSDVRTVIHIVFVSIVLSLSAPPMFLPISSTPQPERRQLTQRRHSIEKETPTSVRHFLPPSRHSSKSLEEFCFPVECLALTVEEVMHIRQVLVEAELEKFQQYKDIYNAMKKGKLCFCCRTKRFSFFTWSYTCQFCKRPVCSQCCKKMRLPSKPYASLPIYSLGPSTSTLKRDTAGHKPEKRSMSHHRPSLQRTMSRLSKHTRQSSSSQEETELPKELMEDWNTMEVCVDCKKFISDIIASSKHSLSLANKRARWKRKTQSFSMASEKGAEYRPSERTINEV</sequence>
<dbReference type="InterPro" id="IPR011011">
    <property type="entry name" value="Znf_FYVE_PHD"/>
</dbReference>
<keyword evidence="17" id="KW-1185">Reference proteome</keyword>
<dbReference type="SUPFAM" id="SSF57903">
    <property type="entry name" value="FYVE/PHD zinc finger"/>
    <property type="match status" value="1"/>
</dbReference>
<comment type="subcellular location">
    <subcellularLocation>
        <location evidence="3">Cell membrane</location>
        <topology evidence="3">Peripheral membrane protein</topology>
        <orientation evidence="3">Cytoplasmic side</orientation>
    </subcellularLocation>
    <subcellularLocation>
        <location evidence="2">Cytoplasm</location>
        <location evidence="2">Cytoskeleton</location>
    </subcellularLocation>
    <subcellularLocation>
        <location evidence="1">Cytoplasmic vesicle membrane</location>
        <topology evidence="1">Peripheral membrane protein</topology>
        <orientation evidence="1">Cytoplasmic side</orientation>
    </subcellularLocation>
</comment>
<dbReference type="InterPro" id="IPR011019">
    <property type="entry name" value="KIND_dom"/>
</dbReference>
<keyword evidence="5" id="KW-0813">Transport</keyword>
<gene>
    <name evidence="16" type="primary">LOC107659090</name>
</gene>
<dbReference type="GO" id="GO:0003779">
    <property type="term" value="F:actin binding"/>
    <property type="evidence" value="ECO:0007669"/>
    <property type="project" value="UniProtKB-KW"/>
</dbReference>
<evidence type="ECO:0000256" key="3">
    <source>
        <dbReference type="ARBA" id="ARBA00004413"/>
    </source>
</evidence>
<dbReference type="Proteomes" id="UP000472260">
    <property type="component" value="Unassembled WGS sequence"/>
</dbReference>
<dbReference type="CDD" id="cd22065">
    <property type="entry name" value="WH2_Spire_1-2_r1"/>
    <property type="match status" value="1"/>
</dbReference>
<dbReference type="InterPro" id="IPR029901">
    <property type="entry name" value="Spire"/>
</dbReference>
<dbReference type="GO" id="GO:0030041">
    <property type="term" value="P:actin filament polymerization"/>
    <property type="evidence" value="ECO:0007669"/>
    <property type="project" value="TreeGrafter"/>
</dbReference>
<evidence type="ECO:0000256" key="2">
    <source>
        <dbReference type="ARBA" id="ARBA00004245"/>
    </source>
</evidence>
<keyword evidence="11" id="KW-0009">Actin-binding</keyword>
<dbReference type="GO" id="GO:0040038">
    <property type="term" value="P:polar body extrusion after meiotic divisions"/>
    <property type="evidence" value="ECO:0007669"/>
    <property type="project" value="TreeGrafter"/>
</dbReference>
<evidence type="ECO:0000256" key="4">
    <source>
        <dbReference type="ARBA" id="ARBA00010956"/>
    </source>
</evidence>
<dbReference type="GO" id="GO:0051639">
    <property type="term" value="P:actin filament network formation"/>
    <property type="evidence" value="ECO:0007669"/>
    <property type="project" value="TreeGrafter"/>
</dbReference>
<evidence type="ECO:0000256" key="14">
    <source>
        <dbReference type="SAM" id="MobiDB-lite"/>
    </source>
</evidence>
<comment type="similarity">
    <text evidence="4">Belongs to the spire family.</text>
</comment>
<evidence type="ECO:0000256" key="5">
    <source>
        <dbReference type="ARBA" id="ARBA00022448"/>
    </source>
</evidence>
<dbReference type="AlphaFoldDB" id="A0A671LCF9"/>
<keyword evidence="6" id="KW-1003">Cell membrane</keyword>
<dbReference type="GO" id="GO:0008017">
    <property type="term" value="F:microtubule binding"/>
    <property type="evidence" value="ECO:0007669"/>
    <property type="project" value="TreeGrafter"/>
</dbReference>
<evidence type="ECO:0000259" key="15">
    <source>
        <dbReference type="PROSITE" id="PS51377"/>
    </source>
</evidence>
<dbReference type="Ensembl" id="ENSSANT00000019205.1">
    <property type="protein sequence ID" value="ENSSANP00000017986.1"/>
    <property type="gene ID" value="ENSSANG00000009436.1"/>
</dbReference>
<dbReference type="PANTHER" id="PTHR21345:SF8">
    <property type="entry name" value="PROTEIN SPIRE HOMOLOG 1"/>
    <property type="match status" value="1"/>
</dbReference>
<dbReference type="Pfam" id="PF16474">
    <property type="entry name" value="KIND"/>
    <property type="match status" value="1"/>
</dbReference>
<evidence type="ECO:0000256" key="10">
    <source>
        <dbReference type="ARBA" id="ARBA00023136"/>
    </source>
</evidence>
<feature type="compositionally biased region" description="Basic and acidic residues" evidence="14">
    <location>
        <begin position="676"/>
        <end position="690"/>
    </location>
</feature>
<dbReference type="GO" id="GO:0051295">
    <property type="term" value="P:establishment of meiotic spindle localization"/>
    <property type="evidence" value="ECO:0007669"/>
    <property type="project" value="TreeGrafter"/>
</dbReference>
<dbReference type="GO" id="GO:0005856">
    <property type="term" value="C:cytoskeleton"/>
    <property type="evidence" value="ECO:0007669"/>
    <property type="project" value="UniProtKB-SubCell"/>
</dbReference>
<dbReference type="CDD" id="cd22078">
    <property type="entry name" value="WH2_Spire1_r2-like"/>
    <property type="match status" value="1"/>
</dbReference>
<feature type="compositionally biased region" description="Basic and acidic residues" evidence="14">
    <location>
        <begin position="578"/>
        <end position="591"/>
    </location>
</feature>
<dbReference type="CDD" id="cd22080">
    <property type="entry name" value="WH2_Spire1_r4"/>
    <property type="match status" value="1"/>
</dbReference>
<keyword evidence="13" id="KW-0968">Cytoplasmic vesicle</keyword>
<evidence type="ECO:0000256" key="6">
    <source>
        <dbReference type="ARBA" id="ARBA00022475"/>
    </source>
</evidence>
<feature type="region of interest" description="Disordered" evidence="14">
    <location>
        <begin position="134"/>
        <end position="158"/>
    </location>
</feature>
<dbReference type="GO" id="GO:0036089">
    <property type="term" value="P:cleavage furrow formation"/>
    <property type="evidence" value="ECO:0007669"/>
    <property type="project" value="TreeGrafter"/>
</dbReference>
<keyword evidence="9" id="KW-0653">Protein transport</keyword>
<evidence type="ECO:0000256" key="13">
    <source>
        <dbReference type="ARBA" id="ARBA00023329"/>
    </source>
</evidence>
<evidence type="ECO:0000256" key="11">
    <source>
        <dbReference type="ARBA" id="ARBA00023203"/>
    </source>
</evidence>
<evidence type="ECO:0000313" key="17">
    <source>
        <dbReference type="Proteomes" id="UP000472260"/>
    </source>
</evidence>
<evidence type="ECO:0000256" key="8">
    <source>
        <dbReference type="ARBA" id="ARBA00022737"/>
    </source>
</evidence>
<keyword evidence="7" id="KW-0963">Cytoplasm</keyword>
<feature type="region of interest" description="Disordered" evidence="14">
    <location>
        <begin position="574"/>
        <end position="624"/>
    </location>
</feature>
<protein>
    <submittedName>
        <fullName evidence="16">Protein spire homolog 1-like</fullName>
    </submittedName>
</protein>
<dbReference type="PANTHER" id="PTHR21345">
    <property type="entry name" value="SPIRE"/>
    <property type="match status" value="1"/>
</dbReference>
<proteinExistence type="inferred from homology"/>
<evidence type="ECO:0000256" key="12">
    <source>
        <dbReference type="ARBA" id="ARBA00023212"/>
    </source>
</evidence>
<keyword evidence="12" id="KW-0206">Cytoskeleton</keyword>
<dbReference type="GO" id="GO:0005938">
    <property type="term" value="C:cell cortex"/>
    <property type="evidence" value="ECO:0007669"/>
    <property type="project" value="TreeGrafter"/>
</dbReference>
<accession>A0A671LCF9</accession>
<dbReference type="Gene3D" id="1.10.510.10">
    <property type="entry name" value="Transferase(Phosphotransferase) domain 1"/>
    <property type="match status" value="1"/>
</dbReference>
<reference evidence="16" key="1">
    <citation type="submission" date="2025-08" db="UniProtKB">
        <authorList>
            <consortium name="Ensembl"/>
        </authorList>
    </citation>
    <scope>IDENTIFICATION</scope>
</reference>
<dbReference type="PROSITE" id="PS51377">
    <property type="entry name" value="KIND"/>
    <property type="match status" value="1"/>
</dbReference>
<evidence type="ECO:0000256" key="1">
    <source>
        <dbReference type="ARBA" id="ARBA00004180"/>
    </source>
</evidence>
<organism evidence="16 17">
    <name type="scientific">Sinocyclocheilus anshuiensis</name>
    <dbReference type="NCBI Taxonomy" id="1608454"/>
    <lineage>
        <taxon>Eukaryota</taxon>
        <taxon>Metazoa</taxon>
        <taxon>Chordata</taxon>
        <taxon>Craniata</taxon>
        <taxon>Vertebrata</taxon>
        <taxon>Euteleostomi</taxon>
        <taxon>Actinopterygii</taxon>
        <taxon>Neopterygii</taxon>
        <taxon>Teleostei</taxon>
        <taxon>Ostariophysi</taxon>
        <taxon>Cypriniformes</taxon>
        <taxon>Cyprinidae</taxon>
        <taxon>Cyprininae</taxon>
        <taxon>Sinocyclocheilus</taxon>
    </lineage>
</organism>